<dbReference type="GO" id="GO:0000150">
    <property type="term" value="F:DNA strand exchange activity"/>
    <property type="evidence" value="ECO:0007669"/>
    <property type="project" value="InterPro"/>
</dbReference>
<keyword evidence="2" id="KW-0238">DNA-binding</keyword>
<dbReference type="InterPro" id="IPR006118">
    <property type="entry name" value="Recombinase_CS"/>
</dbReference>
<accession>A0A742H4F7</accession>
<organism evidence="7">
    <name type="scientific">Salmonella enterica subsp. enterica serovar Java</name>
    <dbReference type="NCBI Taxonomy" id="224729"/>
    <lineage>
        <taxon>Bacteria</taxon>
        <taxon>Pseudomonadati</taxon>
        <taxon>Pseudomonadota</taxon>
        <taxon>Gammaproteobacteria</taxon>
        <taxon>Enterobacterales</taxon>
        <taxon>Enterobacteriaceae</taxon>
        <taxon>Salmonella</taxon>
    </lineage>
</organism>
<protein>
    <submittedName>
        <fullName evidence="7">Recombinase family protein</fullName>
    </submittedName>
</protein>
<evidence type="ECO:0000256" key="2">
    <source>
        <dbReference type="ARBA" id="ARBA00023125"/>
    </source>
</evidence>
<reference evidence="7" key="1">
    <citation type="journal article" date="2018" name="Genome Biol.">
        <title>SKESA: strategic k-mer extension for scrupulous assemblies.</title>
        <authorList>
            <person name="Souvorov A."/>
            <person name="Agarwala R."/>
            <person name="Lipman D.J."/>
        </authorList>
    </citation>
    <scope>NUCLEOTIDE SEQUENCE</scope>
    <source>
        <strain evidence="7">Salmonella enterica</strain>
    </source>
</reference>
<evidence type="ECO:0000259" key="6">
    <source>
        <dbReference type="PROSITE" id="PS51736"/>
    </source>
</evidence>
<proteinExistence type="predicted"/>
<feature type="domain" description="Resolvase/invertase-type recombinase catalytic" evidence="6">
    <location>
        <begin position="2"/>
        <end position="40"/>
    </location>
</feature>
<evidence type="ECO:0000256" key="5">
    <source>
        <dbReference type="PROSITE-ProRule" id="PRU10137"/>
    </source>
</evidence>
<dbReference type="GO" id="GO:0003677">
    <property type="term" value="F:DNA binding"/>
    <property type="evidence" value="ECO:0007669"/>
    <property type="project" value="UniProtKB-KW"/>
</dbReference>
<dbReference type="GO" id="GO:0015074">
    <property type="term" value="P:DNA integration"/>
    <property type="evidence" value="ECO:0007669"/>
    <property type="project" value="UniProtKB-KW"/>
</dbReference>
<name>A0A742H4F7_SALEB</name>
<dbReference type="PROSITE" id="PS00397">
    <property type="entry name" value="RECOMBINASES_1"/>
    <property type="match status" value="1"/>
</dbReference>
<evidence type="ECO:0000256" key="3">
    <source>
        <dbReference type="ARBA" id="ARBA00023172"/>
    </source>
</evidence>
<sequence length="40" mass="4400">MRLFGYARVSTSQQSLDLQVRALKDAGVKANRIFTDKASG</sequence>
<evidence type="ECO:0000313" key="7">
    <source>
        <dbReference type="EMBL" id="HAF1360660.1"/>
    </source>
</evidence>
<dbReference type="AlphaFoldDB" id="A0A742H4F7"/>
<dbReference type="InterPro" id="IPR006119">
    <property type="entry name" value="Resolv_N"/>
</dbReference>
<feature type="active site" description="O-(5'-phospho-DNA)-serine intermediate" evidence="4 5">
    <location>
        <position position="10"/>
    </location>
</feature>
<dbReference type="InterPro" id="IPR036162">
    <property type="entry name" value="Resolvase-like_N_sf"/>
</dbReference>
<gene>
    <name evidence="7" type="ORF">G9C05_004821</name>
</gene>
<comment type="caution">
    <text evidence="7">The sequence shown here is derived from an EMBL/GenBank/DDBJ whole genome shotgun (WGS) entry which is preliminary data.</text>
</comment>
<dbReference type="SUPFAM" id="SSF53041">
    <property type="entry name" value="Resolvase-like"/>
    <property type="match status" value="1"/>
</dbReference>
<keyword evidence="1" id="KW-0229">DNA integration</keyword>
<keyword evidence="3" id="KW-0233">DNA recombination</keyword>
<evidence type="ECO:0000256" key="4">
    <source>
        <dbReference type="PIRSR" id="PIRSR606118-50"/>
    </source>
</evidence>
<reference evidence="7" key="2">
    <citation type="submission" date="2018-07" db="EMBL/GenBank/DDBJ databases">
        <authorList>
            <consortium name="NCBI Pathogen Detection Project"/>
        </authorList>
    </citation>
    <scope>NUCLEOTIDE SEQUENCE</scope>
    <source>
        <strain evidence="7">Salmonella enterica</strain>
    </source>
</reference>
<dbReference type="Gene3D" id="3.40.50.1390">
    <property type="entry name" value="Resolvase, N-terminal catalytic domain"/>
    <property type="match status" value="1"/>
</dbReference>
<dbReference type="EMBL" id="DAAUEM010000200">
    <property type="protein sequence ID" value="HAF1360660.1"/>
    <property type="molecule type" value="Genomic_DNA"/>
</dbReference>
<feature type="non-terminal residue" evidence="7">
    <location>
        <position position="40"/>
    </location>
</feature>
<evidence type="ECO:0000256" key="1">
    <source>
        <dbReference type="ARBA" id="ARBA00022908"/>
    </source>
</evidence>
<dbReference type="PROSITE" id="PS51736">
    <property type="entry name" value="RECOMBINASES_3"/>
    <property type="match status" value="1"/>
</dbReference>
<dbReference type="Pfam" id="PF00239">
    <property type="entry name" value="Resolvase"/>
    <property type="match status" value="1"/>
</dbReference>